<evidence type="ECO:0000256" key="2">
    <source>
        <dbReference type="PROSITE-ProRule" id="PRU00169"/>
    </source>
</evidence>
<dbReference type="PROSITE" id="PS51755">
    <property type="entry name" value="OMPR_PHOB"/>
    <property type="match status" value="1"/>
</dbReference>
<dbReference type="Pfam" id="PF00486">
    <property type="entry name" value="Trans_reg_C"/>
    <property type="match status" value="1"/>
</dbReference>
<keyword evidence="2" id="KW-0597">Phosphoprotein</keyword>
<dbReference type="RefSeq" id="WP_299583608.1">
    <property type="nucleotide sequence ID" value="NZ_JBGMEL010000003.1"/>
</dbReference>
<accession>A0ABV4NLG3</accession>
<evidence type="ECO:0000256" key="3">
    <source>
        <dbReference type="PROSITE-ProRule" id="PRU01091"/>
    </source>
</evidence>
<dbReference type="CDD" id="cd00383">
    <property type="entry name" value="trans_reg_C"/>
    <property type="match status" value="1"/>
</dbReference>
<gene>
    <name evidence="6" type="ORF">ACCI51_04025</name>
</gene>
<comment type="caution">
    <text evidence="6">The sequence shown here is derived from an EMBL/GenBank/DDBJ whole genome shotgun (WGS) entry which is preliminary data.</text>
</comment>
<dbReference type="PANTHER" id="PTHR48111:SF76">
    <property type="entry name" value="TWO-COMPONENT RESPONSE REGULATOR"/>
    <property type="match status" value="1"/>
</dbReference>
<feature type="domain" description="Response regulatory" evidence="4">
    <location>
        <begin position="2"/>
        <end position="116"/>
    </location>
</feature>
<dbReference type="PANTHER" id="PTHR48111">
    <property type="entry name" value="REGULATOR OF RPOS"/>
    <property type="match status" value="1"/>
</dbReference>
<dbReference type="SUPFAM" id="SSF52172">
    <property type="entry name" value="CheY-like"/>
    <property type="match status" value="1"/>
</dbReference>
<dbReference type="SMART" id="SM00448">
    <property type="entry name" value="REC"/>
    <property type="match status" value="1"/>
</dbReference>
<feature type="domain" description="OmpR/PhoB-type" evidence="5">
    <location>
        <begin position="125"/>
        <end position="223"/>
    </location>
</feature>
<dbReference type="InterPro" id="IPR001789">
    <property type="entry name" value="Sig_transdc_resp-reg_receiver"/>
</dbReference>
<dbReference type="InterPro" id="IPR001867">
    <property type="entry name" value="OmpR/PhoB-type_DNA-bd"/>
</dbReference>
<dbReference type="PROSITE" id="PS50110">
    <property type="entry name" value="RESPONSE_REGULATORY"/>
    <property type="match status" value="1"/>
</dbReference>
<dbReference type="Gene3D" id="1.10.10.10">
    <property type="entry name" value="Winged helix-like DNA-binding domain superfamily/Winged helix DNA-binding domain"/>
    <property type="match status" value="1"/>
</dbReference>
<organism evidence="6 7">
    <name type="scientific">Microbulbifer echini</name>
    <dbReference type="NCBI Taxonomy" id="1529067"/>
    <lineage>
        <taxon>Bacteria</taxon>
        <taxon>Pseudomonadati</taxon>
        <taxon>Pseudomonadota</taxon>
        <taxon>Gammaproteobacteria</taxon>
        <taxon>Cellvibrionales</taxon>
        <taxon>Microbulbiferaceae</taxon>
        <taxon>Microbulbifer</taxon>
    </lineage>
</organism>
<dbReference type="Gene3D" id="3.40.50.2300">
    <property type="match status" value="1"/>
</dbReference>
<sequence length="225" mass="25745">MRIFIIEDDVKLSHYLLKGLSQEGHSVELCHDGKTGLIQASTEPFDAIILDRMLPGMDGLNLLKSLRGMEIDTPVLMLSNLGEVDHRIEGLRNGCDDYLAKPFSFAELLARIEAIGKRRPHPNAQESLAVSDLELNLLTRQAQRRGRYIELLTREFKLLEYLMRHEGQVVTKTMLLEQVWDLHFDPKTNVVEVHISRLRKKIDQSLDSPLIHTIRGAGYVLRKKD</sequence>
<evidence type="ECO:0000259" key="4">
    <source>
        <dbReference type="PROSITE" id="PS50110"/>
    </source>
</evidence>
<dbReference type="InterPro" id="IPR011006">
    <property type="entry name" value="CheY-like_superfamily"/>
</dbReference>
<keyword evidence="7" id="KW-1185">Reference proteome</keyword>
<proteinExistence type="predicted"/>
<dbReference type="EMBL" id="JBGMEL010000003">
    <property type="protein sequence ID" value="MFA0789701.1"/>
    <property type="molecule type" value="Genomic_DNA"/>
</dbReference>
<name>A0ABV4NLG3_9GAMM</name>
<dbReference type="SMART" id="SM00862">
    <property type="entry name" value="Trans_reg_C"/>
    <property type="match status" value="1"/>
</dbReference>
<feature type="DNA-binding region" description="OmpR/PhoB-type" evidence="3">
    <location>
        <begin position="125"/>
        <end position="223"/>
    </location>
</feature>
<dbReference type="InterPro" id="IPR039420">
    <property type="entry name" value="WalR-like"/>
</dbReference>
<feature type="modified residue" description="4-aspartylphosphate" evidence="2">
    <location>
        <position position="51"/>
    </location>
</feature>
<dbReference type="Proteomes" id="UP001569414">
    <property type="component" value="Unassembled WGS sequence"/>
</dbReference>
<evidence type="ECO:0000313" key="6">
    <source>
        <dbReference type="EMBL" id="MFA0789701.1"/>
    </source>
</evidence>
<evidence type="ECO:0000313" key="7">
    <source>
        <dbReference type="Proteomes" id="UP001569414"/>
    </source>
</evidence>
<keyword evidence="1 3" id="KW-0238">DNA-binding</keyword>
<dbReference type="Pfam" id="PF00072">
    <property type="entry name" value="Response_reg"/>
    <property type="match status" value="1"/>
</dbReference>
<evidence type="ECO:0000256" key="1">
    <source>
        <dbReference type="ARBA" id="ARBA00023125"/>
    </source>
</evidence>
<reference evidence="6 7" key="1">
    <citation type="submission" date="2024-08" db="EMBL/GenBank/DDBJ databases">
        <authorList>
            <person name="Ishaq N."/>
        </authorList>
    </citation>
    <scope>NUCLEOTIDE SEQUENCE [LARGE SCALE GENOMIC DNA]</scope>
    <source>
        <strain evidence="6 7">JCM 30400</strain>
    </source>
</reference>
<protein>
    <submittedName>
        <fullName evidence="6">Response regulator transcription factor</fullName>
    </submittedName>
</protein>
<dbReference type="InterPro" id="IPR036388">
    <property type="entry name" value="WH-like_DNA-bd_sf"/>
</dbReference>
<evidence type="ECO:0000259" key="5">
    <source>
        <dbReference type="PROSITE" id="PS51755"/>
    </source>
</evidence>